<gene>
    <name evidence="4" type="ORF">ACFS7Y_15180</name>
</gene>
<evidence type="ECO:0000313" key="4">
    <source>
        <dbReference type="EMBL" id="MFD2968742.1"/>
    </source>
</evidence>
<evidence type="ECO:0000313" key="5">
    <source>
        <dbReference type="Proteomes" id="UP001597525"/>
    </source>
</evidence>
<comment type="caution">
    <text evidence="4">The sequence shown here is derived from an EMBL/GenBank/DDBJ whole genome shotgun (WGS) entry which is preliminary data.</text>
</comment>
<keyword evidence="1" id="KW-1133">Transmembrane helix</keyword>
<evidence type="ECO:0000259" key="3">
    <source>
        <dbReference type="Pfam" id="PF16344"/>
    </source>
</evidence>
<dbReference type="InterPro" id="IPR006860">
    <property type="entry name" value="FecR"/>
</dbReference>
<evidence type="ECO:0000259" key="2">
    <source>
        <dbReference type="Pfam" id="PF04773"/>
    </source>
</evidence>
<organism evidence="4 5">
    <name type="scientific">Sphingobacterium bambusae</name>
    <dbReference type="NCBI Taxonomy" id="662858"/>
    <lineage>
        <taxon>Bacteria</taxon>
        <taxon>Pseudomonadati</taxon>
        <taxon>Bacteroidota</taxon>
        <taxon>Sphingobacteriia</taxon>
        <taxon>Sphingobacteriales</taxon>
        <taxon>Sphingobacteriaceae</taxon>
        <taxon>Sphingobacterium</taxon>
    </lineage>
</organism>
<dbReference type="PANTHER" id="PTHR30273:SF2">
    <property type="entry name" value="PROTEIN FECR"/>
    <property type="match status" value="1"/>
</dbReference>
<proteinExistence type="predicted"/>
<dbReference type="Gene3D" id="3.55.50.30">
    <property type="match status" value="1"/>
</dbReference>
<dbReference type="EMBL" id="JBHUPB010000010">
    <property type="protein sequence ID" value="MFD2968742.1"/>
    <property type="molecule type" value="Genomic_DNA"/>
</dbReference>
<feature type="domain" description="Protein FecR C-terminal" evidence="3">
    <location>
        <begin position="251"/>
        <end position="320"/>
    </location>
</feature>
<dbReference type="Gene3D" id="2.60.120.1440">
    <property type="match status" value="1"/>
</dbReference>
<dbReference type="Proteomes" id="UP001597525">
    <property type="component" value="Unassembled WGS sequence"/>
</dbReference>
<sequence length="322" mass="36427">MDNRLRYLLDRYCEGSVTESELAEFYNILVQRGDHQELKDLLDENFDQQSISSIPLDRKEFIRGLIVNSGKPKARRLVFNHFFRYAAAVLILASAIGTYYWQREAMEIEVVPSTVSRFSNKTLNLPDGTVVILKKDATLQLGSTFGTTDRAVFLRGEAYFSVAKDSVHSFVVNTPHGIAARVLGTKFNVRADSDKQVEVTVSEGRVQVESGKRVLKVLGADQQLVYSTQDHRFAEKKVDASKIVSWQTKDLYFNDLTLNQVAKILEEKYQIAIHIKDAKLGAERVSATFLEDESLEDVLHVLCSFLNASYKKGIHNEIIITK</sequence>
<keyword evidence="1" id="KW-0812">Transmembrane</keyword>
<dbReference type="Pfam" id="PF04773">
    <property type="entry name" value="FecR"/>
    <property type="match status" value="1"/>
</dbReference>
<dbReference type="RefSeq" id="WP_320184989.1">
    <property type="nucleotide sequence ID" value="NZ_CP138332.1"/>
</dbReference>
<feature type="transmembrane region" description="Helical" evidence="1">
    <location>
        <begin position="82"/>
        <end position="101"/>
    </location>
</feature>
<dbReference type="Pfam" id="PF16344">
    <property type="entry name" value="FecR_C"/>
    <property type="match status" value="1"/>
</dbReference>
<protein>
    <submittedName>
        <fullName evidence="4">FecR family protein</fullName>
    </submittedName>
</protein>
<accession>A0ABW6BHI7</accession>
<reference evidence="5" key="1">
    <citation type="journal article" date="2019" name="Int. J. Syst. Evol. Microbiol.">
        <title>The Global Catalogue of Microorganisms (GCM) 10K type strain sequencing project: providing services to taxonomists for standard genome sequencing and annotation.</title>
        <authorList>
            <consortium name="The Broad Institute Genomics Platform"/>
            <consortium name="The Broad Institute Genome Sequencing Center for Infectious Disease"/>
            <person name="Wu L."/>
            <person name="Ma J."/>
        </authorList>
    </citation>
    <scope>NUCLEOTIDE SEQUENCE [LARGE SCALE GENOMIC DNA]</scope>
    <source>
        <strain evidence="5">KCTC 22814</strain>
    </source>
</reference>
<feature type="domain" description="FecR protein" evidence="2">
    <location>
        <begin position="120"/>
        <end position="207"/>
    </location>
</feature>
<evidence type="ECO:0000256" key="1">
    <source>
        <dbReference type="SAM" id="Phobius"/>
    </source>
</evidence>
<keyword evidence="5" id="KW-1185">Reference proteome</keyword>
<keyword evidence="1" id="KW-0472">Membrane</keyword>
<dbReference type="PIRSF" id="PIRSF018266">
    <property type="entry name" value="FecR"/>
    <property type="match status" value="1"/>
</dbReference>
<name>A0ABW6BHI7_9SPHI</name>
<dbReference type="PANTHER" id="PTHR30273">
    <property type="entry name" value="PERIPLASMIC SIGNAL SENSOR AND SIGMA FACTOR ACTIVATOR FECR-RELATED"/>
    <property type="match status" value="1"/>
</dbReference>
<dbReference type="InterPro" id="IPR032508">
    <property type="entry name" value="FecR_C"/>
</dbReference>
<dbReference type="InterPro" id="IPR012373">
    <property type="entry name" value="Ferrdict_sens_TM"/>
</dbReference>